<dbReference type="AlphaFoldDB" id="A0A5Q0UHE4"/>
<proteinExistence type="predicted"/>
<evidence type="ECO:0000256" key="1">
    <source>
        <dbReference type="SAM" id="Phobius"/>
    </source>
</evidence>
<keyword evidence="1" id="KW-0812">Transmembrane</keyword>
<protein>
    <submittedName>
        <fullName evidence="2">Uncharacterized protein</fullName>
    </submittedName>
</protein>
<reference evidence="3" key="1">
    <citation type="submission" date="2019-05" db="EMBL/GenBank/DDBJ databases">
        <title>Candidatus Nanohalobium constans, a novel model system to study the DPANN nano-sized archaea: genomic and physiological characterization of a nanoarchaeon co-cultured with its chitinotrophic host.</title>
        <authorList>
            <person name="La Cono V."/>
            <person name="Arcadi E."/>
            <person name="Crisafi F."/>
            <person name="Denaro R."/>
            <person name="La Spada G."/>
            <person name="Messina E."/>
            <person name="Smedile F."/>
            <person name="Toshchakov S.V."/>
            <person name="Shevchenko M.A."/>
            <person name="Golyshin P.N."/>
            <person name="Golyshina O.V."/>
            <person name="Ferrer M."/>
            <person name="Rohde M."/>
            <person name="Mushegian A."/>
            <person name="Sorokin D.Y."/>
            <person name="Giuliano L."/>
            <person name="Yakimov M.M."/>
        </authorList>
    </citation>
    <scope>NUCLEOTIDE SEQUENCE [LARGE SCALE GENOMIC DNA]</scope>
    <source>
        <strain evidence="3">LC1Nh</strain>
    </source>
</reference>
<gene>
    <name evidence="2" type="ORF">LC1Nh_0898</name>
</gene>
<keyword evidence="3" id="KW-1185">Reference proteome</keyword>
<keyword evidence="1" id="KW-1133">Transmembrane helix</keyword>
<sequence length="102" mass="11603">MSSEIRFCPNCGSTKVEPDSSRTNMIGGIISKSDQWLCRECEYRGMIPKSAPEKIKENSGEIKFENTSNSEIEASTSRAYFRYFLYVGLPLSLVYLITKLIF</sequence>
<dbReference type="OrthoDB" id="70849at2157"/>
<dbReference type="RefSeq" id="WP_153550521.1">
    <property type="nucleotide sequence ID" value="NZ_CP040089.1"/>
</dbReference>
<dbReference type="EMBL" id="CP040089">
    <property type="protein sequence ID" value="QGA80781.1"/>
    <property type="molecule type" value="Genomic_DNA"/>
</dbReference>
<evidence type="ECO:0000313" key="3">
    <source>
        <dbReference type="Proteomes" id="UP000377803"/>
    </source>
</evidence>
<feature type="transmembrane region" description="Helical" evidence="1">
    <location>
        <begin position="83"/>
        <end position="101"/>
    </location>
</feature>
<name>A0A5Q0UHE4_9ARCH</name>
<dbReference type="Proteomes" id="UP000377803">
    <property type="component" value="Chromosome"/>
</dbReference>
<keyword evidence="1" id="KW-0472">Membrane</keyword>
<dbReference type="GeneID" id="42365287"/>
<accession>A0A5Q0UHE4</accession>
<organism evidence="2 3">
    <name type="scientific">Candidatus Nanohalobium constans</name>
    <dbReference type="NCBI Taxonomy" id="2565781"/>
    <lineage>
        <taxon>Archaea</taxon>
        <taxon>Candidatus Nanohalarchaeota</taxon>
        <taxon>Candidatus Nanohalobia</taxon>
        <taxon>Candidatus Nanohalobiales</taxon>
        <taxon>Candidatus Nanohalobiaceae</taxon>
        <taxon>Candidatus Nanohalobium</taxon>
    </lineage>
</organism>
<dbReference type="KEGG" id="ncon:LC1Nh_0898"/>
<evidence type="ECO:0000313" key="2">
    <source>
        <dbReference type="EMBL" id="QGA80781.1"/>
    </source>
</evidence>